<sequence length="49" mass="5599">MSTSHGSLRLPEGSRAYSPCWNSHQQFASVHPIFRVRREADGEARCKVR</sequence>
<evidence type="ECO:0000313" key="1">
    <source>
        <dbReference type="EMBL" id="JAH46417.1"/>
    </source>
</evidence>
<reference evidence="1" key="1">
    <citation type="submission" date="2014-11" db="EMBL/GenBank/DDBJ databases">
        <authorList>
            <person name="Amaro Gonzalez C."/>
        </authorList>
    </citation>
    <scope>NUCLEOTIDE SEQUENCE</scope>
</reference>
<protein>
    <submittedName>
        <fullName evidence="1">Uncharacterized protein</fullName>
    </submittedName>
</protein>
<name>A0A0E9SYT7_ANGAN</name>
<proteinExistence type="predicted"/>
<organism evidence="1">
    <name type="scientific">Anguilla anguilla</name>
    <name type="common">European freshwater eel</name>
    <name type="synonym">Muraena anguilla</name>
    <dbReference type="NCBI Taxonomy" id="7936"/>
    <lineage>
        <taxon>Eukaryota</taxon>
        <taxon>Metazoa</taxon>
        <taxon>Chordata</taxon>
        <taxon>Craniata</taxon>
        <taxon>Vertebrata</taxon>
        <taxon>Euteleostomi</taxon>
        <taxon>Actinopterygii</taxon>
        <taxon>Neopterygii</taxon>
        <taxon>Teleostei</taxon>
        <taxon>Anguilliformes</taxon>
        <taxon>Anguillidae</taxon>
        <taxon>Anguilla</taxon>
    </lineage>
</organism>
<accession>A0A0E9SYT7</accession>
<reference evidence="1" key="2">
    <citation type="journal article" date="2015" name="Fish Shellfish Immunol.">
        <title>Early steps in the European eel (Anguilla anguilla)-Vibrio vulnificus interaction in the gills: Role of the RtxA13 toxin.</title>
        <authorList>
            <person name="Callol A."/>
            <person name="Pajuelo D."/>
            <person name="Ebbesson L."/>
            <person name="Teles M."/>
            <person name="MacKenzie S."/>
            <person name="Amaro C."/>
        </authorList>
    </citation>
    <scope>NUCLEOTIDE SEQUENCE</scope>
</reference>
<dbReference type="EMBL" id="GBXM01062160">
    <property type="protein sequence ID" value="JAH46417.1"/>
    <property type="molecule type" value="Transcribed_RNA"/>
</dbReference>
<dbReference type="AlphaFoldDB" id="A0A0E9SYT7"/>